<dbReference type="CDD" id="cd00130">
    <property type="entry name" value="PAS"/>
    <property type="match status" value="1"/>
</dbReference>
<comment type="subcellular location">
    <subcellularLocation>
        <location evidence="1">Nucleus</location>
    </subcellularLocation>
</comment>
<comment type="caution">
    <text evidence="8">The sequence shown here is derived from an EMBL/GenBank/DDBJ whole genome shotgun (WGS) entry which is preliminary data.</text>
</comment>
<evidence type="ECO:0000313" key="9">
    <source>
        <dbReference type="Proteomes" id="UP000288216"/>
    </source>
</evidence>
<evidence type="ECO:0000256" key="6">
    <source>
        <dbReference type="SAM" id="MobiDB-lite"/>
    </source>
</evidence>
<dbReference type="PANTHER" id="PTHR10649">
    <property type="entry name" value="ARYL HYDROCARBON RECEPTOR"/>
    <property type="match status" value="1"/>
</dbReference>
<protein>
    <recommendedName>
        <fullName evidence="7">PAS domain-containing protein</fullName>
    </recommendedName>
</protein>
<evidence type="ECO:0000256" key="2">
    <source>
        <dbReference type="ARBA" id="ARBA00023015"/>
    </source>
</evidence>
<dbReference type="GO" id="GO:0000976">
    <property type="term" value="F:transcription cis-regulatory region binding"/>
    <property type="evidence" value="ECO:0007669"/>
    <property type="project" value="TreeGrafter"/>
</dbReference>
<dbReference type="InterPro" id="IPR013767">
    <property type="entry name" value="PAS_fold"/>
</dbReference>
<dbReference type="InterPro" id="IPR000014">
    <property type="entry name" value="PAS"/>
</dbReference>
<keyword evidence="5" id="KW-0539">Nucleus</keyword>
<dbReference type="GO" id="GO:0034751">
    <property type="term" value="C:aryl hydrocarbon receptor complex"/>
    <property type="evidence" value="ECO:0007669"/>
    <property type="project" value="TreeGrafter"/>
</dbReference>
<name>A0A401PB84_SCYTO</name>
<dbReference type="Gene3D" id="3.30.450.20">
    <property type="entry name" value="PAS domain"/>
    <property type="match status" value="1"/>
</dbReference>
<organism evidence="8 9">
    <name type="scientific">Scyliorhinus torazame</name>
    <name type="common">Cloudy catshark</name>
    <name type="synonym">Catulus torazame</name>
    <dbReference type="NCBI Taxonomy" id="75743"/>
    <lineage>
        <taxon>Eukaryota</taxon>
        <taxon>Metazoa</taxon>
        <taxon>Chordata</taxon>
        <taxon>Craniata</taxon>
        <taxon>Vertebrata</taxon>
        <taxon>Chondrichthyes</taxon>
        <taxon>Elasmobranchii</taxon>
        <taxon>Galeomorphii</taxon>
        <taxon>Galeoidea</taxon>
        <taxon>Carcharhiniformes</taxon>
        <taxon>Scyliorhinidae</taxon>
        <taxon>Scyliorhinus</taxon>
    </lineage>
</organism>
<dbReference type="PANTHER" id="PTHR10649:SF17">
    <property type="entry name" value="ARYL HYDROCARBON RECEPTOR 2"/>
    <property type="match status" value="1"/>
</dbReference>
<dbReference type="GO" id="GO:0004879">
    <property type="term" value="F:nuclear receptor activity"/>
    <property type="evidence" value="ECO:0007669"/>
    <property type="project" value="TreeGrafter"/>
</dbReference>
<reference evidence="8 9" key="1">
    <citation type="journal article" date="2018" name="Nat. Ecol. Evol.">
        <title>Shark genomes provide insights into elasmobranch evolution and the origin of vertebrates.</title>
        <authorList>
            <person name="Hara Y"/>
            <person name="Yamaguchi K"/>
            <person name="Onimaru K"/>
            <person name="Kadota M"/>
            <person name="Koyanagi M"/>
            <person name="Keeley SD"/>
            <person name="Tatsumi K"/>
            <person name="Tanaka K"/>
            <person name="Motone F"/>
            <person name="Kageyama Y"/>
            <person name="Nozu R"/>
            <person name="Adachi N"/>
            <person name="Nishimura O"/>
            <person name="Nakagawa R"/>
            <person name="Tanegashima C"/>
            <person name="Kiyatake I"/>
            <person name="Matsumoto R"/>
            <person name="Murakumo K"/>
            <person name="Nishida K"/>
            <person name="Terakita A"/>
            <person name="Kuratani S"/>
            <person name="Sato K"/>
            <person name="Hyodo S Kuraku.S."/>
        </authorList>
    </citation>
    <scope>NUCLEOTIDE SEQUENCE [LARGE SCALE GENOMIC DNA]</scope>
</reference>
<evidence type="ECO:0000256" key="5">
    <source>
        <dbReference type="ARBA" id="ARBA00023242"/>
    </source>
</evidence>
<keyword evidence="4" id="KW-0804">Transcription</keyword>
<feature type="non-terminal residue" evidence="8">
    <location>
        <position position="105"/>
    </location>
</feature>
<evidence type="ECO:0000259" key="7">
    <source>
        <dbReference type="PROSITE" id="PS50112"/>
    </source>
</evidence>
<dbReference type="AlphaFoldDB" id="A0A401PB84"/>
<dbReference type="Proteomes" id="UP000288216">
    <property type="component" value="Unassembled WGS sequence"/>
</dbReference>
<keyword evidence="2" id="KW-0805">Transcription regulation</keyword>
<accession>A0A401PB84</accession>
<keyword evidence="3" id="KW-0238">DNA-binding</keyword>
<evidence type="ECO:0000256" key="1">
    <source>
        <dbReference type="ARBA" id="ARBA00004123"/>
    </source>
</evidence>
<gene>
    <name evidence="8" type="ORF">scyTo_0010769</name>
</gene>
<feature type="domain" description="PAS" evidence="7">
    <location>
        <begin position="32"/>
        <end position="95"/>
    </location>
</feature>
<dbReference type="OrthoDB" id="7788762at2759"/>
<dbReference type="EMBL" id="BFAA01004703">
    <property type="protein sequence ID" value="GCB70369.1"/>
    <property type="molecule type" value="Genomic_DNA"/>
</dbReference>
<dbReference type="PROSITE" id="PS50112">
    <property type="entry name" value="PAS"/>
    <property type="match status" value="1"/>
</dbReference>
<feature type="region of interest" description="Disordered" evidence="6">
    <location>
        <begin position="1"/>
        <end position="23"/>
    </location>
</feature>
<dbReference type="STRING" id="75743.A0A401PB84"/>
<keyword evidence="9" id="KW-1185">Reference proteome</keyword>
<dbReference type="InterPro" id="IPR035965">
    <property type="entry name" value="PAS-like_dom_sf"/>
</dbReference>
<evidence type="ECO:0000256" key="3">
    <source>
        <dbReference type="ARBA" id="ARBA00023125"/>
    </source>
</evidence>
<dbReference type="SUPFAM" id="SSF55785">
    <property type="entry name" value="PYP-like sensor domain (PAS domain)"/>
    <property type="match status" value="1"/>
</dbReference>
<sequence>MKRKKGPWLTDKPARCPGNGQQNGQLSEGDLLLEALNGFILVVTAEGYVFYTSSTIQDYLGFHQSDVVHQSVFELIHTDDRAMFRHQLHWALNPPACQEVNPRAD</sequence>
<proteinExistence type="predicted"/>
<evidence type="ECO:0000256" key="4">
    <source>
        <dbReference type="ARBA" id="ARBA00023163"/>
    </source>
</evidence>
<evidence type="ECO:0000313" key="8">
    <source>
        <dbReference type="EMBL" id="GCB70369.1"/>
    </source>
</evidence>
<dbReference type="GO" id="GO:0005634">
    <property type="term" value="C:nucleus"/>
    <property type="evidence" value="ECO:0007669"/>
    <property type="project" value="UniProtKB-SubCell"/>
</dbReference>
<dbReference type="InterPro" id="IPR039091">
    <property type="entry name" value="AHR/AHRR"/>
</dbReference>
<dbReference type="GO" id="GO:0006805">
    <property type="term" value="P:xenobiotic metabolic process"/>
    <property type="evidence" value="ECO:0007669"/>
    <property type="project" value="InterPro"/>
</dbReference>
<dbReference type="Pfam" id="PF00989">
    <property type="entry name" value="PAS"/>
    <property type="match status" value="1"/>
</dbReference>
<dbReference type="SMART" id="SM00091">
    <property type="entry name" value="PAS"/>
    <property type="match status" value="1"/>
</dbReference>